<comment type="subcellular location">
    <subcellularLocation>
        <location evidence="1">Cell membrane</location>
        <topology evidence="1">Peripheral membrane protein</topology>
    </subcellularLocation>
</comment>
<dbReference type="OrthoDB" id="501320at2"/>
<protein>
    <submittedName>
        <fullName evidence="12">ATP-binding cassette domain-containing protein</fullName>
    </submittedName>
</protein>
<evidence type="ECO:0000256" key="5">
    <source>
        <dbReference type="ARBA" id="ARBA00022737"/>
    </source>
</evidence>
<dbReference type="SUPFAM" id="SSF52540">
    <property type="entry name" value="P-loop containing nucleoside triphosphate hydrolases"/>
    <property type="match status" value="2"/>
</dbReference>
<dbReference type="RefSeq" id="WP_009251531.1">
    <property type="nucleotide sequence ID" value="NZ_QVLU01000039.1"/>
</dbReference>
<keyword evidence="8" id="KW-1278">Translocase</keyword>
<gene>
    <name evidence="12" type="ORF">DWY69_27125</name>
</gene>
<dbReference type="GO" id="GO:0043190">
    <property type="term" value="C:ATP-binding cassette (ABC) transporter complex"/>
    <property type="evidence" value="ECO:0007669"/>
    <property type="project" value="TreeGrafter"/>
</dbReference>
<keyword evidence="7 12" id="KW-0067">ATP-binding</keyword>
<feature type="domain" description="ABC transporter" evidence="11">
    <location>
        <begin position="263"/>
        <end position="461"/>
    </location>
</feature>
<keyword evidence="4" id="KW-1003">Cell membrane</keyword>
<dbReference type="PANTHER" id="PTHR43553">
    <property type="entry name" value="HEAVY METAL TRANSPORTER"/>
    <property type="match status" value="1"/>
</dbReference>
<evidence type="ECO:0000313" key="13">
    <source>
        <dbReference type="Proteomes" id="UP000261166"/>
    </source>
</evidence>
<keyword evidence="5" id="KW-0677">Repeat</keyword>
<dbReference type="PANTHER" id="PTHR43553:SF23">
    <property type="entry name" value="ABC TRANSPORTER ATP-BINDING COMPONENT"/>
    <property type="match status" value="1"/>
</dbReference>
<dbReference type="Gene3D" id="3.40.50.300">
    <property type="entry name" value="P-loop containing nucleotide triphosphate hydrolases"/>
    <property type="match status" value="2"/>
</dbReference>
<evidence type="ECO:0000259" key="11">
    <source>
        <dbReference type="PROSITE" id="PS50893"/>
    </source>
</evidence>
<evidence type="ECO:0000256" key="9">
    <source>
        <dbReference type="ARBA" id="ARBA00023136"/>
    </source>
</evidence>
<dbReference type="InterPro" id="IPR003593">
    <property type="entry name" value="AAA+_ATPase"/>
</dbReference>
<evidence type="ECO:0000313" key="12">
    <source>
        <dbReference type="EMBL" id="RGE64536.1"/>
    </source>
</evidence>
<keyword evidence="6" id="KW-0547">Nucleotide-binding</keyword>
<evidence type="ECO:0000256" key="6">
    <source>
        <dbReference type="ARBA" id="ARBA00022741"/>
    </source>
</evidence>
<proteinExistence type="inferred from homology"/>
<dbReference type="InterPro" id="IPR003439">
    <property type="entry name" value="ABC_transporter-like_ATP-bd"/>
</dbReference>
<organism evidence="12 13">
    <name type="scientific">Eisenbergiella massiliensis</name>
    <dbReference type="NCBI Taxonomy" id="1720294"/>
    <lineage>
        <taxon>Bacteria</taxon>
        <taxon>Bacillati</taxon>
        <taxon>Bacillota</taxon>
        <taxon>Clostridia</taxon>
        <taxon>Lachnospirales</taxon>
        <taxon>Lachnospiraceae</taxon>
        <taxon>Eisenbergiella</taxon>
    </lineage>
</organism>
<dbReference type="InterPro" id="IPR050095">
    <property type="entry name" value="ECF_ABC_transporter_ATP-bd"/>
</dbReference>
<evidence type="ECO:0000256" key="3">
    <source>
        <dbReference type="ARBA" id="ARBA00022448"/>
    </source>
</evidence>
<evidence type="ECO:0000256" key="8">
    <source>
        <dbReference type="ARBA" id="ARBA00022967"/>
    </source>
</evidence>
<accession>A0A3E3IBV7</accession>
<dbReference type="GO" id="GO:0005524">
    <property type="term" value="F:ATP binding"/>
    <property type="evidence" value="ECO:0007669"/>
    <property type="project" value="UniProtKB-KW"/>
</dbReference>
<dbReference type="PROSITE" id="PS50893">
    <property type="entry name" value="ABC_TRANSPORTER_2"/>
    <property type="match status" value="2"/>
</dbReference>
<dbReference type="SMART" id="SM00382">
    <property type="entry name" value="AAA"/>
    <property type="match status" value="2"/>
</dbReference>
<dbReference type="InterPro" id="IPR027417">
    <property type="entry name" value="P-loop_NTPase"/>
</dbReference>
<keyword evidence="3" id="KW-0813">Transport</keyword>
<evidence type="ECO:0000256" key="1">
    <source>
        <dbReference type="ARBA" id="ARBA00004202"/>
    </source>
</evidence>
<dbReference type="CDD" id="cd03225">
    <property type="entry name" value="ABC_cobalt_CbiO_domain1"/>
    <property type="match status" value="1"/>
</dbReference>
<dbReference type="AlphaFoldDB" id="A0A3E3IBV7"/>
<dbReference type="PROSITE" id="PS00211">
    <property type="entry name" value="ABC_TRANSPORTER_1"/>
    <property type="match status" value="2"/>
</dbReference>
<sequence>MIELKNVSFQYEGSEEGVWDVNLSIEQGECVVLTGVSGCGKTTLTRLMNGLAPSYFAGSLSGSICIDDRAITGMAAWEIGKTVGSVFQNPKSQFFSSELAGEVAFGCENYGLPREEIQKRTDESIETFSLSSVRKRPLDVLSSGEKQRVAIASVYAARPKVFVCDEPTANLDLEGIEQLLETLFKLKKEGYTLVIAEHRLSWLSELADRMIHMEKGRIVGEYTPKEFTDMPEMERRNKGLRTMHRAQTHELLPLPNVSERAALIMHDLCKRCGEIEVFTNLSGAFPQGSITAITGRNGAGKSTLALVLAGLSKKSGGDIIVYGSKHHPSSRRKKVYYCGNDTTTQFFTASVSEEMLLNQPLTEERMERARQLLKNMDLYEYRDVHPAALSGGQKQRLAVACALFSEREILLLDEPTSGLDGANMRRISDALKDAASSGKTVVVITHDPEFMEECCQYCFSF</sequence>
<dbReference type="FunFam" id="3.40.50.300:FF:000224">
    <property type="entry name" value="Energy-coupling factor transporter ATP-binding protein EcfA"/>
    <property type="match status" value="1"/>
</dbReference>
<dbReference type="Proteomes" id="UP000261166">
    <property type="component" value="Unassembled WGS sequence"/>
</dbReference>
<name>A0A3E3IBV7_9FIRM</name>
<evidence type="ECO:0000256" key="2">
    <source>
        <dbReference type="ARBA" id="ARBA00005417"/>
    </source>
</evidence>
<comment type="function">
    <text evidence="10">Probably part of an ABC transporter complex. Responsible for energy coupling to the transport system.</text>
</comment>
<evidence type="ECO:0000256" key="4">
    <source>
        <dbReference type="ARBA" id="ARBA00022475"/>
    </source>
</evidence>
<dbReference type="InterPro" id="IPR015856">
    <property type="entry name" value="ABC_transpr_CbiO/EcfA_su"/>
</dbReference>
<feature type="domain" description="ABC transporter" evidence="11">
    <location>
        <begin position="2"/>
        <end position="240"/>
    </location>
</feature>
<reference evidence="12 13" key="1">
    <citation type="submission" date="2018-08" db="EMBL/GenBank/DDBJ databases">
        <title>A genome reference for cultivated species of the human gut microbiota.</title>
        <authorList>
            <person name="Zou Y."/>
            <person name="Xue W."/>
            <person name="Luo G."/>
        </authorList>
    </citation>
    <scope>NUCLEOTIDE SEQUENCE [LARGE SCALE GENOMIC DNA]</scope>
    <source>
        <strain evidence="12 13">AF26-4BH</strain>
    </source>
</reference>
<comment type="similarity">
    <text evidence="2">Belongs to the ABC transporter superfamily.</text>
</comment>
<comment type="caution">
    <text evidence="12">The sequence shown here is derived from an EMBL/GenBank/DDBJ whole genome shotgun (WGS) entry which is preliminary data.</text>
</comment>
<dbReference type="Pfam" id="PF00005">
    <property type="entry name" value="ABC_tran"/>
    <property type="match status" value="2"/>
</dbReference>
<keyword evidence="9" id="KW-0472">Membrane</keyword>
<evidence type="ECO:0000256" key="10">
    <source>
        <dbReference type="ARBA" id="ARBA00025157"/>
    </source>
</evidence>
<dbReference type="InterPro" id="IPR017871">
    <property type="entry name" value="ABC_transporter-like_CS"/>
</dbReference>
<dbReference type="GO" id="GO:0016887">
    <property type="term" value="F:ATP hydrolysis activity"/>
    <property type="evidence" value="ECO:0007669"/>
    <property type="project" value="InterPro"/>
</dbReference>
<dbReference type="EMBL" id="QVLU01000039">
    <property type="protein sequence ID" value="RGE64536.1"/>
    <property type="molecule type" value="Genomic_DNA"/>
</dbReference>
<evidence type="ECO:0000256" key="7">
    <source>
        <dbReference type="ARBA" id="ARBA00022840"/>
    </source>
</evidence>
<dbReference type="GO" id="GO:0042626">
    <property type="term" value="F:ATPase-coupled transmembrane transporter activity"/>
    <property type="evidence" value="ECO:0007669"/>
    <property type="project" value="TreeGrafter"/>
</dbReference>